<evidence type="ECO:0000256" key="1">
    <source>
        <dbReference type="ARBA" id="ARBA00022741"/>
    </source>
</evidence>
<dbReference type="Pfam" id="PF21010">
    <property type="entry name" value="HA2_C"/>
    <property type="match status" value="1"/>
</dbReference>
<feature type="compositionally biased region" description="Low complexity" evidence="5">
    <location>
        <begin position="289"/>
        <end position="300"/>
    </location>
</feature>
<dbReference type="AlphaFoldDB" id="A0A7S0EHD0"/>
<dbReference type="InterPro" id="IPR011709">
    <property type="entry name" value="DEAD-box_helicase_OB_fold"/>
</dbReference>
<evidence type="ECO:0000313" key="7">
    <source>
        <dbReference type="EMBL" id="CAD8485198.1"/>
    </source>
</evidence>
<dbReference type="PANTHER" id="PTHR18934:SF91">
    <property type="entry name" value="PRE-MRNA-SPLICING FACTOR ATP-DEPENDENT RNA HELICASE PRP16"/>
    <property type="match status" value="1"/>
</dbReference>
<keyword evidence="3" id="KW-0347">Helicase</keyword>
<dbReference type="InterPro" id="IPR007502">
    <property type="entry name" value="Helicase-assoc_dom"/>
</dbReference>
<dbReference type="Gene3D" id="1.20.120.1080">
    <property type="match status" value="1"/>
</dbReference>
<feature type="compositionally biased region" description="Gly residues" evidence="5">
    <location>
        <begin position="301"/>
        <end position="315"/>
    </location>
</feature>
<dbReference type="PANTHER" id="PTHR18934">
    <property type="entry name" value="ATP-DEPENDENT RNA HELICASE"/>
    <property type="match status" value="1"/>
</dbReference>
<reference evidence="7" key="1">
    <citation type="submission" date="2021-01" db="EMBL/GenBank/DDBJ databases">
        <authorList>
            <person name="Corre E."/>
            <person name="Pelletier E."/>
            <person name="Niang G."/>
            <person name="Scheremetjew M."/>
            <person name="Finn R."/>
            <person name="Kale V."/>
            <person name="Holt S."/>
            <person name="Cochrane G."/>
            <person name="Meng A."/>
            <person name="Brown T."/>
            <person name="Cohen L."/>
        </authorList>
    </citation>
    <scope>NUCLEOTIDE SEQUENCE</scope>
    <source>
        <strain evidence="7">CCMP1374</strain>
    </source>
</reference>
<feature type="compositionally biased region" description="Basic residues" evidence="5">
    <location>
        <begin position="330"/>
        <end position="339"/>
    </location>
</feature>
<dbReference type="GO" id="GO:0003723">
    <property type="term" value="F:RNA binding"/>
    <property type="evidence" value="ECO:0007669"/>
    <property type="project" value="TreeGrafter"/>
</dbReference>
<dbReference type="EMBL" id="HBEP01015417">
    <property type="protein sequence ID" value="CAD8485198.1"/>
    <property type="molecule type" value="Transcribed_RNA"/>
</dbReference>
<gene>
    <name evidence="7" type="ORF">PANT1444_LOCUS8778</name>
</gene>
<dbReference type="SUPFAM" id="SSF52540">
    <property type="entry name" value="P-loop containing nucleoside triphosphate hydrolases"/>
    <property type="match status" value="1"/>
</dbReference>
<keyword evidence="4" id="KW-0067">ATP-binding</keyword>
<feature type="compositionally biased region" description="Low complexity" evidence="5">
    <location>
        <begin position="316"/>
        <end position="328"/>
    </location>
</feature>
<dbReference type="GO" id="GO:0004386">
    <property type="term" value="F:helicase activity"/>
    <property type="evidence" value="ECO:0007669"/>
    <property type="project" value="UniProtKB-KW"/>
</dbReference>
<dbReference type="GO" id="GO:0016787">
    <property type="term" value="F:hydrolase activity"/>
    <property type="evidence" value="ECO:0007669"/>
    <property type="project" value="UniProtKB-KW"/>
</dbReference>
<proteinExistence type="predicted"/>
<evidence type="ECO:0000256" key="2">
    <source>
        <dbReference type="ARBA" id="ARBA00022801"/>
    </source>
</evidence>
<feature type="domain" description="Helicase-associated" evidence="6">
    <location>
        <begin position="1"/>
        <end position="67"/>
    </location>
</feature>
<evidence type="ECO:0000259" key="6">
    <source>
        <dbReference type="SMART" id="SM00847"/>
    </source>
</evidence>
<name>A0A7S0EHD0_9EUKA</name>
<protein>
    <recommendedName>
        <fullName evidence="6">Helicase-associated domain-containing protein</fullName>
    </recommendedName>
</protein>
<keyword evidence="2" id="KW-0378">Hydrolase</keyword>
<feature type="region of interest" description="Disordered" evidence="5">
    <location>
        <begin position="253"/>
        <end position="339"/>
    </location>
</feature>
<evidence type="ECO:0000256" key="3">
    <source>
        <dbReference type="ARBA" id="ARBA00022806"/>
    </source>
</evidence>
<accession>A0A7S0EHD0</accession>
<keyword evidence="1" id="KW-0547">Nucleotide-binding</keyword>
<dbReference type="GO" id="GO:0005524">
    <property type="term" value="F:ATP binding"/>
    <property type="evidence" value="ECO:0007669"/>
    <property type="project" value="UniProtKB-KW"/>
</dbReference>
<dbReference type="SMART" id="SM00847">
    <property type="entry name" value="HA2"/>
    <property type="match status" value="1"/>
</dbReference>
<dbReference type="Pfam" id="PF07717">
    <property type="entry name" value="OB_NTP_bind"/>
    <property type="match status" value="1"/>
</dbReference>
<dbReference type="InterPro" id="IPR027417">
    <property type="entry name" value="P-loop_NTPase"/>
</dbReference>
<evidence type="ECO:0000256" key="5">
    <source>
        <dbReference type="SAM" id="MobiDB-lite"/>
    </source>
</evidence>
<sequence>MVEFPLEPSLAKMLIFSEEQKCVDDVATVVSSLSMPTIFYRPKEREEESDAAREKFFATESDHLTLLNVYQQWKKNGYRGDWCTRHFVHAKAMRKVKEVRQQILDICTQLKMRVETCGTDWDVVRKAICSAYFANAAKMKTVAEYVNMRSGMPCHLHPSSALFGMGVQPDYIVYHELTMTSKEYMQCVTAVEPEWLAELAPMFFSIKQQGETRTEKRLKEKAHKARMEAEMTEYNEQLKRDEEAAQAALTGVLAGGGSRPGSARHGIATPGSRGGARQSRGITPIGASGRAATPASTPGGATPGGATPGPGGGSVSGSSTPSGRSEPGTPRHKKKRFGM</sequence>
<evidence type="ECO:0000256" key="4">
    <source>
        <dbReference type="ARBA" id="ARBA00022840"/>
    </source>
</evidence>
<organism evidence="7">
    <name type="scientific">Phaeocystis antarctica</name>
    <dbReference type="NCBI Taxonomy" id="33657"/>
    <lineage>
        <taxon>Eukaryota</taxon>
        <taxon>Haptista</taxon>
        <taxon>Haptophyta</taxon>
        <taxon>Prymnesiophyceae</taxon>
        <taxon>Phaeocystales</taxon>
        <taxon>Phaeocystaceae</taxon>
        <taxon>Phaeocystis</taxon>
    </lineage>
</organism>